<name>K1U0J3_9ZZZZ</name>
<feature type="non-terminal residue" evidence="2">
    <location>
        <position position="1"/>
    </location>
</feature>
<sequence>YLPSEFLKCKNPDGEAENDTHIRNSPAALSNKNRQKKNRKGSVTFTVIGI</sequence>
<protein>
    <submittedName>
        <fullName evidence="2">Uncharacterized protein</fullName>
    </submittedName>
</protein>
<organism evidence="2">
    <name type="scientific">human gut metagenome</name>
    <dbReference type="NCBI Taxonomy" id="408170"/>
    <lineage>
        <taxon>unclassified sequences</taxon>
        <taxon>metagenomes</taxon>
        <taxon>organismal metagenomes</taxon>
    </lineage>
</organism>
<reference evidence="2" key="1">
    <citation type="journal article" date="2013" name="Environ. Microbiol.">
        <title>Microbiota from the distal guts of lean and obese adolescents exhibit partial functional redundancy besides clear differences in community structure.</title>
        <authorList>
            <person name="Ferrer M."/>
            <person name="Ruiz A."/>
            <person name="Lanza F."/>
            <person name="Haange S.B."/>
            <person name="Oberbach A."/>
            <person name="Till H."/>
            <person name="Bargiela R."/>
            <person name="Campoy C."/>
            <person name="Segura M.T."/>
            <person name="Richter M."/>
            <person name="von Bergen M."/>
            <person name="Seifert J."/>
            <person name="Suarez A."/>
        </authorList>
    </citation>
    <scope>NUCLEOTIDE SEQUENCE</scope>
</reference>
<dbReference type="AlphaFoldDB" id="K1U0J3"/>
<evidence type="ECO:0000256" key="1">
    <source>
        <dbReference type="SAM" id="MobiDB-lite"/>
    </source>
</evidence>
<comment type="caution">
    <text evidence="2">The sequence shown here is derived from an EMBL/GenBank/DDBJ whole genome shotgun (WGS) entry which is preliminary data.</text>
</comment>
<accession>K1U0J3</accession>
<dbReference type="EMBL" id="AJWY01002065">
    <property type="protein sequence ID" value="EKC78812.1"/>
    <property type="molecule type" value="Genomic_DNA"/>
</dbReference>
<feature type="compositionally biased region" description="Basic and acidic residues" evidence="1">
    <location>
        <begin position="9"/>
        <end position="22"/>
    </location>
</feature>
<feature type="region of interest" description="Disordered" evidence="1">
    <location>
        <begin position="9"/>
        <end position="43"/>
    </location>
</feature>
<gene>
    <name evidence="2" type="ORF">LEA_03094</name>
</gene>
<proteinExistence type="predicted"/>
<evidence type="ECO:0000313" key="2">
    <source>
        <dbReference type="EMBL" id="EKC78812.1"/>
    </source>
</evidence>